<organism evidence="1">
    <name type="scientific">uncultured Chloroflexota bacterium</name>
    <dbReference type="NCBI Taxonomy" id="166587"/>
    <lineage>
        <taxon>Bacteria</taxon>
        <taxon>Bacillati</taxon>
        <taxon>Chloroflexota</taxon>
        <taxon>environmental samples</taxon>
    </lineage>
</organism>
<gene>
    <name evidence="1" type="ORF">AVDCRST_MAG77-1366</name>
</gene>
<evidence type="ECO:0000313" key="1">
    <source>
        <dbReference type="EMBL" id="CAA9238079.1"/>
    </source>
</evidence>
<sequence>MRLEADDAHRPRRVVLEVHTARQAQDAAHVLDVVGRPARSNNGAGIRGVHPLEPLPPLGRVNVPRFGQQEVRVEAAAAIYNGTHPGVEAFDGGQRRSLGVRLAGPELGVYIRPQGADAGYAVRLAVPPNAGRLAIVNMEVSYAVQHTEQEVRYGGVELFDHAALADAARVDRLACTQRGEYGGHEGRRLSGRRGHNHAPTCASICRCTQSTHHRTPRLRS</sequence>
<dbReference type="AlphaFoldDB" id="A0A6J4I0E3"/>
<name>A0A6J4I0E3_9CHLR</name>
<protein>
    <submittedName>
        <fullName evidence="1">Uncharacterized protein</fullName>
    </submittedName>
</protein>
<reference evidence="1" key="1">
    <citation type="submission" date="2020-02" db="EMBL/GenBank/DDBJ databases">
        <authorList>
            <person name="Meier V. D."/>
        </authorList>
    </citation>
    <scope>NUCLEOTIDE SEQUENCE</scope>
    <source>
        <strain evidence="1">AVDCRST_MAG77</strain>
    </source>
</reference>
<proteinExistence type="predicted"/>
<accession>A0A6J4I0E3</accession>
<dbReference type="EMBL" id="CADCTC010000087">
    <property type="protein sequence ID" value="CAA9238079.1"/>
    <property type="molecule type" value="Genomic_DNA"/>
</dbReference>